<dbReference type="PANTHER" id="PTHR45138">
    <property type="entry name" value="REGULATORY COMPONENTS OF SENSORY TRANSDUCTION SYSTEM"/>
    <property type="match status" value="1"/>
</dbReference>
<dbReference type="PANTHER" id="PTHR45138:SF9">
    <property type="entry name" value="DIGUANYLATE CYCLASE DGCM-RELATED"/>
    <property type="match status" value="1"/>
</dbReference>
<dbReference type="PATRIC" id="fig|929558.5.peg.2057"/>
<keyword evidence="3" id="KW-1133">Transmembrane helix</keyword>
<dbReference type="NCBIfam" id="TIGR00254">
    <property type="entry name" value="GGDEF"/>
    <property type="match status" value="1"/>
</dbReference>
<dbReference type="Pfam" id="PF00990">
    <property type="entry name" value="GGDEF"/>
    <property type="match status" value="1"/>
</dbReference>
<dbReference type="OrthoDB" id="7323245at2"/>
<feature type="transmembrane region" description="Helical" evidence="3">
    <location>
        <begin position="6"/>
        <end position="28"/>
    </location>
</feature>
<evidence type="ECO:0000256" key="3">
    <source>
        <dbReference type="SAM" id="Phobius"/>
    </source>
</evidence>
<dbReference type="InterPro" id="IPR050469">
    <property type="entry name" value="Diguanylate_Cyclase"/>
</dbReference>
<dbReference type="EMBL" id="AFRZ01000001">
    <property type="protein sequence ID" value="EHP30589.1"/>
    <property type="molecule type" value="Genomic_DNA"/>
</dbReference>
<evidence type="ECO:0000256" key="1">
    <source>
        <dbReference type="ARBA" id="ARBA00012528"/>
    </source>
</evidence>
<accession>H1FX93</accession>
<keyword evidence="3" id="KW-0472">Membrane</keyword>
<dbReference type="Gene3D" id="3.30.450.290">
    <property type="match status" value="1"/>
</dbReference>
<dbReference type="STRING" id="929558.SMGD1_2066"/>
<dbReference type="FunFam" id="3.30.70.270:FF:000001">
    <property type="entry name" value="Diguanylate cyclase domain protein"/>
    <property type="match status" value="1"/>
</dbReference>
<dbReference type="EC" id="2.7.7.65" evidence="1"/>
<evidence type="ECO:0000313" key="6">
    <source>
        <dbReference type="Proteomes" id="UP000006431"/>
    </source>
</evidence>
<name>H1FX93_SULGG</name>
<dbReference type="GO" id="GO:0043709">
    <property type="term" value="P:cell adhesion involved in single-species biofilm formation"/>
    <property type="evidence" value="ECO:0007669"/>
    <property type="project" value="TreeGrafter"/>
</dbReference>
<dbReference type="PROSITE" id="PS50887">
    <property type="entry name" value="GGDEF"/>
    <property type="match status" value="1"/>
</dbReference>
<dbReference type="InterPro" id="IPR029787">
    <property type="entry name" value="Nucleotide_cyclase"/>
</dbReference>
<dbReference type="InterPro" id="IPR000160">
    <property type="entry name" value="GGDEF_dom"/>
</dbReference>
<dbReference type="RefSeq" id="WP_008341305.1">
    <property type="nucleotide sequence ID" value="NZ_AFRZ01000001.1"/>
</dbReference>
<gene>
    <name evidence="5" type="ORF">SMGD1_2066</name>
</gene>
<dbReference type="GO" id="GO:0005886">
    <property type="term" value="C:plasma membrane"/>
    <property type="evidence" value="ECO:0007669"/>
    <property type="project" value="TreeGrafter"/>
</dbReference>
<evidence type="ECO:0000313" key="5">
    <source>
        <dbReference type="EMBL" id="EHP30589.1"/>
    </source>
</evidence>
<proteinExistence type="predicted"/>
<dbReference type="Proteomes" id="UP000006431">
    <property type="component" value="Unassembled WGS sequence"/>
</dbReference>
<dbReference type="Gene3D" id="3.30.70.270">
    <property type="match status" value="1"/>
</dbReference>
<dbReference type="SUPFAM" id="SSF55073">
    <property type="entry name" value="Nucleotide cyclase"/>
    <property type="match status" value="1"/>
</dbReference>
<dbReference type="InterPro" id="IPR043128">
    <property type="entry name" value="Rev_trsase/Diguanyl_cyclase"/>
</dbReference>
<organism evidence="5 6">
    <name type="scientific">Sulfurimonas gotlandica (strain DSM 19862 / JCM 16533 / GD1)</name>
    <dbReference type="NCBI Taxonomy" id="929558"/>
    <lineage>
        <taxon>Bacteria</taxon>
        <taxon>Pseudomonadati</taxon>
        <taxon>Campylobacterota</taxon>
        <taxon>Epsilonproteobacteria</taxon>
        <taxon>Campylobacterales</taxon>
        <taxon>Sulfurimonadaceae</taxon>
        <taxon>Sulfurimonas</taxon>
    </lineage>
</organism>
<reference evidence="5 6" key="1">
    <citation type="journal article" date="2012" name="Proc. Natl. Acad. Sci. U.S.A.">
        <title>Genome and physiology of a model Epsilonproteobacterium responsible for sulfide detoxification in marine oxygen depletion zones.</title>
        <authorList>
            <person name="Grote J."/>
            <person name="Schott T."/>
            <person name="Bruckner C.G."/>
            <person name="Glockner F.O."/>
            <person name="Jost G."/>
            <person name="Teeling H."/>
            <person name="Labrenz M."/>
            <person name="Jurgens K."/>
        </authorList>
    </citation>
    <scope>NUCLEOTIDE SEQUENCE [LARGE SCALE GENOMIC DNA]</scope>
    <source>
        <strain evidence="5 6">GD1</strain>
    </source>
</reference>
<sequence>MESRQKVITALVIIFSIFFISMIISTAVNFREYGVKTAENKANLTAEIVKIGLTSHMVNGIMNQRDYFLNQIGSVEKINQLWIARSPTVIEQYGEGHNNETPRDKIDTEVLKSGETKSFTTETPSQSMMRVSIPFVATEYGTPNCMACHKAKEGEVLGVVSMVMDITEIRTSSLKTVLYNMAITIITIIFVFIVITRFIKPFVSIFYSIRDVMQNAYRGDYSVRIKGHHNKESKTVADMLNSMLEKLQHTFEELDKKVYVFIKNKNYVKEPDPLVNINSTIERLSDIYKFKQTIENDKELEDIYNRIASVLKDRFKLDDFTMIEIDTMNKIKKIVYTEEECHCQVLNGECRADRIHASVDSSIFKNSCELYKLEATEYICTPYTISNELTLVLTIVTRDEKTTEYVRSITSDIEDYITTARPAIISKKLMQTLNKMARVDQLTDMYNRKFLDEFADVSIPQAVRAGTSYGVLMVDIDYFKMINDNYGHDVGDEAIRIISGVIKKSIRKADIAIRYGGEEFLVLLYNCEANNIVQIANSIRTEFSKQKIYANGESFSKTLSVGCSSFPKDSESIWKCIKFADISLYQAKEGGRNQVVAFNEDMLNNTEVGESF</sequence>
<keyword evidence="3" id="KW-0812">Transmembrane</keyword>
<comment type="catalytic activity">
    <reaction evidence="2">
        <text>2 GTP = 3',3'-c-di-GMP + 2 diphosphate</text>
        <dbReference type="Rhea" id="RHEA:24898"/>
        <dbReference type="ChEBI" id="CHEBI:33019"/>
        <dbReference type="ChEBI" id="CHEBI:37565"/>
        <dbReference type="ChEBI" id="CHEBI:58805"/>
        <dbReference type="EC" id="2.7.7.65"/>
    </reaction>
</comment>
<dbReference type="SMART" id="SM00267">
    <property type="entry name" value="GGDEF"/>
    <property type="match status" value="1"/>
</dbReference>
<dbReference type="eggNOG" id="COG2199">
    <property type="taxonomic scope" value="Bacteria"/>
</dbReference>
<dbReference type="GO" id="GO:0052621">
    <property type="term" value="F:diguanylate cyclase activity"/>
    <property type="evidence" value="ECO:0007669"/>
    <property type="project" value="UniProtKB-EC"/>
</dbReference>
<dbReference type="CDD" id="cd01949">
    <property type="entry name" value="GGDEF"/>
    <property type="match status" value="1"/>
</dbReference>
<evidence type="ECO:0000259" key="4">
    <source>
        <dbReference type="PROSITE" id="PS50887"/>
    </source>
</evidence>
<protein>
    <recommendedName>
        <fullName evidence="1">diguanylate cyclase</fullName>
        <ecNumber evidence="1">2.7.7.65</ecNumber>
    </recommendedName>
</protein>
<dbReference type="HOGENOM" id="CLU_448291_0_0_7"/>
<dbReference type="AlphaFoldDB" id="H1FX93"/>
<comment type="caution">
    <text evidence="5">The sequence shown here is derived from an EMBL/GenBank/DDBJ whole genome shotgun (WGS) entry which is preliminary data.</text>
</comment>
<dbReference type="Gene3D" id="6.10.340.10">
    <property type="match status" value="1"/>
</dbReference>
<feature type="domain" description="GGDEF" evidence="4">
    <location>
        <begin position="467"/>
        <end position="600"/>
    </location>
</feature>
<dbReference type="GO" id="GO:1902201">
    <property type="term" value="P:negative regulation of bacterial-type flagellum-dependent cell motility"/>
    <property type="evidence" value="ECO:0007669"/>
    <property type="project" value="TreeGrafter"/>
</dbReference>
<feature type="transmembrane region" description="Helical" evidence="3">
    <location>
        <begin position="177"/>
        <end position="199"/>
    </location>
</feature>
<evidence type="ECO:0000256" key="2">
    <source>
        <dbReference type="ARBA" id="ARBA00034247"/>
    </source>
</evidence>
<keyword evidence="6" id="KW-1185">Reference proteome</keyword>